<dbReference type="Gene3D" id="3.30.559.30">
    <property type="entry name" value="Nonribosomal peptide synthetase, condensation domain"/>
    <property type="match status" value="1"/>
</dbReference>
<dbReference type="SUPFAM" id="SSF56801">
    <property type="entry name" value="Acetyl-CoA synthetase-like"/>
    <property type="match status" value="1"/>
</dbReference>
<dbReference type="GO" id="GO:0005829">
    <property type="term" value="C:cytosol"/>
    <property type="evidence" value="ECO:0007669"/>
    <property type="project" value="TreeGrafter"/>
</dbReference>
<dbReference type="GO" id="GO:0009239">
    <property type="term" value="P:enterobactin biosynthetic process"/>
    <property type="evidence" value="ECO:0007669"/>
    <property type="project" value="TreeGrafter"/>
</dbReference>
<dbReference type="EMBL" id="BLPG01000001">
    <property type="protein sequence ID" value="GFJ93765.1"/>
    <property type="molecule type" value="Genomic_DNA"/>
</dbReference>
<dbReference type="InterPro" id="IPR001242">
    <property type="entry name" value="Condensation_dom"/>
</dbReference>
<evidence type="ECO:0000259" key="1">
    <source>
        <dbReference type="Pfam" id="PF00668"/>
    </source>
</evidence>
<dbReference type="PANTHER" id="PTHR45527:SF1">
    <property type="entry name" value="FATTY ACID SYNTHASE"/>
    <property type="match status" value="1"/>
</dbReference>
<comment type="caution">
    <text evidence="2">The sequence shown here is derived from an EMBL/GenBank/DDBJ whole genome shotgun (WGS) entry which is preliminary data.</text>
</comment>
<dbReference type="GO" id="GO:0031177">
    <property type="term" value="F:phosphopantetheine binding"/>
    <property type="evidence" value="ECO:0007669"/>
    <property type="project" value="TreeGrafter"/>
</dbReference>
<keyword evidence="3" id="KW-1185">Reference proteome</keyword>
<dbReference type="InterPro" id="IPR023213">
    <property type="entry name" value="CAT-like_dom_sf"/>
</dbReference>
<dbReference type="CDD" id="cd19531">
    <property type="entry name" value="LCL_NRPS-like"/>
    <property type="match status" value="1"/>
</dbReference>
<accession>A0A6V8LMA7</accession>
<dbReference type="Gene3D" id="3.30.559.10">
    <property type="entry name" value="Chloramphenicol acetyltransferase-like domain"/>
    <property type="match status" value="1"/>
</dbReference>
<evidence type="ECO:0000313" key="3">
    <source>
        <dbReference type="Proteomes" id="UP000482960"/>
    </source>
</evidence>
<evidence type="ECO:0000313" key="2">
    <source>
        <dbReference type="EMBL" id="GFJ93765.1"/>
    </source>
</evidence>
<dbReference type="SUPFAM" id="SSF52777">
    <property type="entry name" value="CoA-dependent acyltransferases"/>
    <property type="match status" value="2"/>
</dbReference>
<proteinExistence type="predicted"/>
<dbReference type="AlphaFoldDB" id="A0A6V8LMA7"/>
<dbReference type="GO" id="GO:0047527">
    <property type="term" value="F:2,3-dihydroxybenzoate-serine ligase activity"/>
    <property type="evidence" value="ECO:0007669"/>
    <property type="project" value="TreeGrafter"/>
</dbReference>
<name>A0A6V8LMA7_9ACTN</name>
<reference evidence="2 3" key="1">
    <citation type="submission" date="2020-03" db="EMBL/GenBank/DDBJ databases">
        <title>Whole genome shotgun sequence of Phytohabitans rumicis NBRC 108638.</title>
        <authorList>
            <person name="Komaki H."/>
            <person name="Tamura T."/>
        </authorList>
    </citation>
    <scope>NUCLEOTIDE SEQUENCE [LARGE SCALE GENOMIC DNA]</scope>
    <source>
        <strain evidence="2 3">NBRC 108638</strain>
    </source>
</reference>
<organism evidence="2 3">
    <name type="scientific">Phytohabitans rumicis</name>
    <dbReference type="NCBI Taxonomy" id="1076125"/>
    <lineage>
        <taxon>Bacteria</taxon>
        <taxon>Bacillati</taxon>
        <taxon>Actinomycetota</taxon>
        <taxon>Actinomycetes</taxon>
        <taxon>Micromonosporales</taxon>
        <taxon>Micromonosporaceae</taxon>
    </lineage>
</organism>
<dbReference type="Proteomes" id="UP000482960">
    <property type="component" value="Unassembled WGS sequence"/>
</dbReference>
<dbReference type="PANTHER" id="PTHR45527">
    <property type="entry name" value="NONRIBOSOMAL PEPTIDE SYNTHETASE"/>
    <property type="match status" value="1"/>
</dbReference>
<reference evidence="2 3" key="2">
    <citation type="submission" date="2020-03" db="EMBL/GenBank/DDBJ databases">
        <authorList>
            <person name="Ichikawa N."/>
            <person name="Kimura A."/>
            <person name="Kitahashi Y."/>
            <person name="Uohara A."/>
        </authorList>
    </citation>
    <scope>NUCLEOTIDE SEQUENCE [LARGE SCALE GENOMIC DNA]</scope>
    <source>
        <strain evidence="2 3">NBRC 108638</strain>
    </source>
</reference>
<dbReference type="Pfam" id="PF00668">
    <property type="entry name" value="Condensation"/>
    <property type="match status" value="1"/>
</dbReference>
<dbReference type="GO" id="GO:0008610">
    <property type="term" value="P:lipid biosynthetic process"/>
    <property type="evidence" value="ECO:0007669"/>
    <property type="project" value="UniProtKB-ARBA"/>
</dbReference>
<dbReference type="GO" id="GO:0009366">
    <property type="term" value="C:enterobactin synthetase complex"/>
    <property type="evidence" value="ECO:0007669"/>
    <property type="project" value="TreeGrafter"/>
</dbReference>
<dbReference type="GO" id="GO:0043041">
    <property type="term" value="P:amino acid activation for nonribosomal peptide biosynthetic process"/>
    <property type="evidence" value="ECO:0007669"/>
    <property type="project" value="TreeGrafter"/>
</dbReference>
<feature type="domain" description="Condensation" evidence="1">
    <location>
        <begin position="38"/>
        <end position="486"/>
    </location>
</feature>
<protein>
    <recommendedName>
        <fullName evidence="1">Condensation domain-containing protein</fullName>
    </recommendedName>
</protein>
<sequence>MTDTLHAPSPHEQLLERRLHGLEPLTEPGIARVSRADPLPLSYAQRRLWILDQMRPGGVEYLVQIALHMTDKPGSRLDVDALRTALSGLVARHEVLRTRYPAGPDGEPVQIIDPPAPVPLPIRDLTHLDGKVQGQLLNRLVSTDREPIDLAAGPVFRALLVRREPDQNLLLLTTHHLAMDLWSESLLLDELRERYTAAVEGRPADLAPLPVQYADVAAWQRQRTAELRETQLPYWRQQLAGATPVDLPADRPRPAVRDAAGDIVPFTVPAEVAASLGQLARRHHATPFMVLLAAYAVVLGRWSGRTDVTVGTPVAGRGHDDVQDLIGLFLDTVVVRADLAGDPTFGELVDRVRRTSLAAFAHQELPFEQLVEELAPVRDPARTALFSTMFVWQEAGAGGFEAPGLDVLWVPIPFADAKFDLTLSVTPRPDGSLAGAVVYATSLFDRGTIERFAAQVGQLLAGVAAAPDTPLADIDILPPAERAQLLGGWNDTATDVPATTLPALFRSQAAATPDAVAVRAGSSTCRTPNWTPASRPWRTGCARSGSVPSRWSACAWSAARTW</sequence>
<gene>
    <name evidence="2" type="ORF">Prum_074070</name>
</gene>